<dbReference type="Pfam" id="PF00534">
    <property type="entry name" value="Glycos_transf_1"/>
    <property type="match status" value="1"/>
</dbReference>
<dbReference type="GO" id="GO:0016757">
    <property type="term" value="F:glycosyltransferase activity"/>
    <property type="evidence" value="ECO:0007669"/>
    <property type="project" value="InterPro"/>
</dbReference>
<evidence type="ECO:0000313" key="3">
    <source>
        <dbReference type="Proteomes" id="UP000229362"/>
    </source>
</evidence>
<dbReference type="EMBL" id="PFBZ01000142">
    <property type="protein sequence ID" value="PIT86415.1"/>
    <property type="molecule type" value="Genomic_DNA"/>
</dbReference>
<dbReference type="SUPFAM" id="SSF53756">
    <property type="entry name" value="UDP-Glycosyltransferase/glycogen phosphorylase"/>
    <property type="match status" value="1"/>
</dbReference>
<evidence type="ECO:0000313" key="2">
    <source>
        <dbReference type="EMBL" id="PIT86415.1"/>
    </source>
</evidence>
<proteinExistence type="predicted"/>
<dbReference type="InterPro" id="IPR001296">
    <property type="entry name" value="Glyco_trans_1"/>
</dbReference>
<dbReference type="InterPro" id="IPR050194">
    <property type="entry name" value="Glycosyltransferase_grp1"/>
</dbReference>
<accession>A0A2M6W112</accession>
<evidence type="ECO:0000259" key="1">
    <source>
        <dbReference type="Pfam" id="PF00534"/>
    </source>
</evidence>
<comment type="caution">
    <text evidence="2">The sequence shown here is derived from an EMBL/GenBank/DDBJ whole genome shotgun (WGS) entry which is preliminary data.</text>
</comment>
<dbReference type="PANTHER" id="PTHR45947:SF3">
    <property type="entry name" value="SULFOQUINOVOSYL TRANSFERASE SQD2"/>
    <property type="match status" value="1"/>
</dbReference>
<dbReference type="PANTHER" id="PTHR45947">
    <property type="entry name" value="SULFOQUINOVOSYL TRANSFERASE SQD2"/>
    <property type="match status" value="1"/>
</dbReference>
<feature type="non-terminal residue" evidence="2">
    <location>
        <position position="1"/>
    </location>
</feature>
<dbReference type="AlphaFoldDB" id="A0A2M6W112"/>
<organism evidence="2 3">
    <name type="scientific">Candidatus Magasanikbacteria bacterium CG10_big_fil_rev_8_21_14_0_10_43_6</name>
    <dbReference type="NCBI Taxonomy" id="1974650"/>
    <lineage>
        <taxon>Bacteria</taxon>
        <taxon>Candidatus Magasanikiibacteriota</taxon>
    </lineage>
</organism>
<feature type="domain" description="Glycosyl transferase family 1" evidence="1">
    <location>
        <begin position="61"/>
        <end position="220"/>
    </location>
</feature>
<gene>
    <name evidence="2" type="ORF">COU33_03255</name>
</gene>
<dbReference type="Proteomes" id="UP000229362">
    <property type="component" value="Unassembled WGS sequence"/>
</dbReference>
<reference evidence="3" key="1">
    <citation type="submission" date="2017-09" db="EMBL/GenBank/DDBJ databases">
        <title>Depth-based differentiation of microbial function through sediment-hosted aquifers and enrichment of novel symbionts in the deep terrestrial subsurface.</title>
        <authorList>
            <person name="Probst A.J."/>
            <person name="Ladd B."/>
            <person name="Jarett J.K."/>
            <person name="Geller-Mcgrath D.E."/>
            <person name="Sieber C.M.K."/>
            <person name="Emerson J.B."/>
            <person name="Anantharaman K."/>
            <person name="Thomas B.C."/>
            <person name="Malmstrom R."/>
            <person name="Stieglmeier M."/>
            <person name="Klingl A."/>
            <person name="Woyke T."/>
            <person name="Ryan C.M."/>
            <person name="Banfield J.F."/>
        </authorList>
    </citation>
    <scope>NUCLEOTIDE SEQUENCE [LARGE SCALE GENOMIC DNA]</scope>
</reference>
<dbReference type="Gene3D" id="3.40.50.2000">
    <property type="entry name" value="Glycogen Phosphorylase B"/>
    <property type="match status" value="2"/>
</dbReference>
<sequence>AMLLLGEWTACTFAHRTIAVSKTIKQYARDVYDCEADYIPNAVSIPEPTENSNEIRKWSLTPGKYLLMVSRLIPHKGAHYLIDAWKMLKEKSPELVQGTKLVIVGDGYYTDEYVDSLHVSADGNHDIVFMGFQSGETLHQLYSHARAMVHPSDNEGLPIVVLEGMSYGLPMLVSDIIEHRDLIPEKHQQFRAGSVKDLCKKLAAYLRADMDTLQAFGEKHKEIIVGEYEWTEVVSHTVALYVEEQARRNEHIFATQ</sequence>
<dbReference type="CDD" id="cd03801">
    <property type="entry name" value="GT4_PimA-like"/>
    <property type="match status" value="1"/>
</dbReference>
<protein>
    <recommendedName>
        <fullName evidence="1">Glycosyl transferase family 1 domain-containing protein</fullName>
    </recommendedName>
</protein>
<name>A0A2M6W112_9BACT</name>